<evidence type="ECO:0000256" key="1">
    <source>
        <dbReference type="SAM" id="MobiDB-lite"/>
    </source>
</evidence>
<dbReference type="InterPro" id="IPR007330">
    <property type="entry name" value="MIT_dom"/>
</dbReference>
<dbReference type="Proteomes" id="UP000824782">
    <property type="component" value="Unassembled WGS sequence"/>
</dbReference>
<gene>
    <name evidence="3" type="ORF">GDO81_018769</name>
</gene>
<feature type="domain" description="MIT" evidence="2">
    <location>
        <begin position="61"/>
        <end position="97"/>
    </location>
</feature>
<dbReference type="Pfam" id="PF04212">
    <property type="entry name" value="MIT"/>
    <property type="match status" value="1"/>
</dbReference>
<dbReference type="Gene3D" id="1.20.58.80">
    <property type="entry name" value="Phosphotransferase system, lactose/cellobiose-type IIA subunit"/>
    <property type="match status" value="1"/>
</dbReference>
<dbReference type="PANTHER" id="PTHR15508">
    <property type="entry name" value="RIBOSOMAL PROTEIN S6 KINASE"/>
    <property type="match status" value="1"/>
</dbReference>
<evidence type="ECO:0000313" key="4">
    <source>
        <dbReference type="Proteomes" id="UP000824782"/>
    </source>
</evidence>
<organism evidence="3 4">
    <name type="scientific">Engystomops pustulosus</name>
    <name type="common">Tungara frog</name>
    <name type="synonym">Physalaemus pustulosus</name>
    <dbReference type="NCBI Taxonomy" id="76066"/>
    <lineage>
        <taxon>Eukaryota</taxon>
        <taxon>Metazoa</taxon>
        <taxon>Chordata</taxon>
        <taxon>Craniata</taxon>
        <taxon>Vertebrata</taxon>
        <taxon>Euteleostomi</taxon>
        <taxon>Amphibia</taxon>
        <taxon>Batrachia</taxon>
        <taxon>Anura</taxon>
        <taxon>Neobatrachia</taxon>
        <taxon>Hyloidea</taxon>
        <taxon>Leptodactylidae</taxon>
        <taxon>Leiuperinae</taxon>
        <taxon>Engystomops</taxon>
    </lineage>
</organism>
<comment type="caution">
    <text evidence="3">The sequence shown here is derived from an EMBL/GenBank/DDBJ whole genome shotgun (WGS) entry which is preliminary data.</text>
</comment>
<dbReference type="SUPFAM" id="SSF116846">
    <property type="entry name" value="MIT domain"/>
    <property type="match status" value="1"/>
</dbReference>
<evidence type="ECO:0000259" key="2">
    <source>
        <dbReference type="Pfam" id="PF04212"/>
    </source>
</evidence>
<name>A0AAV6YZR4_ENGPU</name>
<dbReference type="InterPro" id="IPR036181">
    <property type="entry name" value="MIT_dom_sf"/>
</dbReference>
<dbReference type="GO" id="GO:0005769">
    <property type="term" value="C:early endosome"/>
    <property type="evidence" value="ECO:0007669"/>
    <property type="project" value="TreeGrafter"/>
</dbReference>
<reference evidence="3" key="1">
    <citation type="thesis" date="2020" institute="ProQuest LLC" country="789 East Eisenhower Parkway, Ann Arbor, MI, USA">
        <title>Comparative Genomics and Chromosome Evolution.</title>
        <authorList>
            <person name="Mudd A.B."/>
        </authorList>
    </citation>
    <scope>NUCLEOTIDE SEQUENCE</scope>
    <source>
        <strain evidence="3">237g6f4</strain>
        <tissue evidence="3">Blood</tissue>
    </source>
</reference>
<feature type="compositionally biased region" description="Polar residues" evidence="1">
    <location>
        <begin position="1"/>
        <end position="10"/>
    </location>
</feature>
<dbReference type="InterPro" id="IPR051866">
    <property type="entry name" value="Intracell_Sig-Traffick_Protein"/>
</dbReference>
<accession>A0AAV6YZR4</accession>
<protein>
    <recommendedName>
        <fullName evidence="2">MIT domain-containing protein</fullName>
    </recommendedName>
</protein>
<keyword evidence="4" id="KW-1185">Reference proteome</keyword>
<dbReference type="PANTHER" id="PTHR15508:SF2">
    <property type="entry name" value="RIBOSOMAL PROTEIN S6 KINASE DELTA-1"/>
    <property type="match status" value="1"/>
</dbReference>
<feature type="region of interest" description="Disordered" evidence="1">
    <location>
        <begin position="1"/>
        <end position="37"/>
    </location>
</feature>
<evidence type="ECO:0000313" key="3">
    <source>
        <dbReference type="EMBL" id="KAG8540689.1"/>
    </source>
</evidence>
<dbReference type="AlphaFoldDB" id="A0AAV6YZR4"/>
<dbReference type="EMBL" id="WNYA01009609">
    <property type="protein sequence ID" value="KAG8540689.1"/>
    <property type="molecule type" value="Genomic_DNA"/>
</dbReference>
<proteinExistence type="predicted"/>
<sequence>MASNQISPSKPFSVAPSPGSAAQNFPGSSFEGVKPEGEKESRSLFTAKIKQKLGKSDYVTRAGELITLAMKKETEQDYEAAFGYYRKGVDLLLEGVQGDYFK</sequence>